<dbReference type="GO" id="GO:0006261">
    <property type="term" value="P:DNA-templated DNA replication"/>
    <property type="evidence" value="ECO:0007669"/>
    <property type="project" value="TreeGrafter"/>
</dbReference>
<dbReference type="GO" id="GO:0000166">
    <property type="term" value="F:nucleotide binding"/>
    <property type="evidence" value="ECO:0007669"/>
    <property type="project" value="InterPro"/>
</dbReference>
<keyword evidence="5" id="KW-0239">DNA-directed DNA polymerase</keyword>
<dbReference type="SMART" id="SM00486">
    <property type="entry name" value="POLBc"/>
    <property type="match status" value="1"/>
</dbReference>
<dbReference type="GO" id="GO:0003677">
    <property type="term" value="F:DNA binding"/>
    <property type="evidence" value="ECO:0007669"/>
    <property type="project" value="UniProtKB-KW"/>
</dbReference>
<evidence type="ECO:0000313" key="11">
    <source>
        <dbReference type="EMBL" id="OUJ19150.1"/>
    </source>
</evidence>
<evidence type="ECO:0000256" key="9">
    <source>
        <dbReference type="SAM" id="MobiDB-lite"/>
    </source>
</evidence>
<keyword evidence="3" id="KW-0808">Transferase</keyword>
<dbReference type="Gene3D" id="1.10.287.690">
    <property type="entry name" value="Helix hairpin bin"/>
    <property type="match status" value="1"/>
</dbReference>
<accession>A0A1Y3GD34</accession>
<feature type="region of interest" description="Disordered" evidence="9">
    <location>
        <begin position="672"/>
        <end position="710"/>
    </location>
</feature>
<evidence type="ECO:0000259" key="10">
    <source>
        <dbReference type="Pfam" id="PF00136"/>
    </source>
</evidence>
<keyword evidence="4" id="KW-0548">Nucleotidyltransferase</keyword>
<reference evidence="11 12" key="1">
    <citation type="submission" date="2016-12" db="EMBL/GenBank/DDBJ databases">
        <title>Discovery of methanogenic haloarchaea.</title>
        <authorList>
            <person name="Sorokin D.Y."/>
            <person name="Makarova K.S."/>
            <person name="Abbas B."/>
            <person name="Ferrer M."/>
            <person name="Golyshin P.N."/>
        </authorList>
    </citation>
    <scope>NUCLEOTIDE SEQUENCE [LARGE SCALE GENOMIC DNA]</scope>
    <source>
        <strain evidence="11">AMET1</strain>
    </source>
</reference>
<dbReference type="PANTHER" id="PTHR10322">
    <property type="entry name" value="DNA POLYMERASE CATALYTIC SUBUNIT"/>
    <property type="match status" value="1"/>
</dbReference>
<evidence type="ECO:0000256" key="8">
    <source>
        <dbReference type="SAM" id="Coils"/>
    </source>
</evidence>
<proteinExistence type="inferred from homology"/>
<dbReference type="InterPro" id="IPR043502">
    <property type="entry name" value="DNA/RNA_pol_sf"/>
</dbReference>
<dbReference type="InterPro" id="IPR042087">
    <property type="entry name" value="DNA_pol_B_thumb"/>
</dbReference>
<evidence type="ECO:0000256" key="3">
    <source>
        <dbReference type="ARBA" id="ARBA00022679"/>
    </source>
</evidence>
<evidence type="ECO:0000313" key="12">
    <source>
        <dbReference type="Proteomes" id="UP000195137"/>
    </source>
</evidence>
<dbReference type="InterPro" id="IPR012337">
    <property type="entry name" value="RNaseH-like_sf"/>
</dbReference>
<dbReference type="InterPro" id="IPR006172">
    <property type="entry name" value="DNA-dir_DNA_pol_B"/>
</dbReference>
<comment type="caution">
    <text evidence="11">The sequence shown here is derived from an EMBL/GenBank/DDBJ whole genome shotgun (WGS) entry which is preliminary data.</text>
</comment>
<evidence type="ECO:0000256" key="5">
    <source>
        <dbReference type="ARBA" id="ARBA00022932"/>
    </source>
</evidence>
<feature type="compositionally biased region" description="Low complexity" evidence="9">
    <location>
        <begin position="672"/>
        <end position="699"/>
    </location>
</feature>
<keyword evidence="12" id="KW-1185">Reference proteome</keyword>
<dbReference type="EC" id="2.7.7.7" evidence="2"/>
<dbReference type="InterPro" id="IPR006134">
    <property type="entry name" value="DNA-dir_DNA_pol_B_multi_dom"/>
</dbReference>
<gene>
    <name evidence="11" type="ORF">AMET1_0802</name>
</gene>
<evidence type="ECO:0000256" key="4">
    <source>
        <dbReference type="ARBA" id="ARBA00022695"/>
    </source>
</evidence>
<dbReference type="Gene3D" id="1.10.132.60">
    <property type="entry name" value="DNA polymerase family B, C-terminal domain"/>
    <property type="match status" value="1"/>
</dbReference>
<evidence type="ECO:0000256" key="2">
    <source>
        <dbReference type="ARBA" id="ARBA00012417"/>
    </source>
</evidence>
<evidence type="ECO:0000256" key="1">
    <source>
        <dbReference type="ARBA" id="ARBA00005755"/>
    </source>
</evidence>
<organism evidence="11 12">
    <name type="scientific">Methanonatronarchaeum thermophilum</name>
    <dbReference type="NCBI Taxonomy" id="1927129"/>
    <lineage>
        <taxon>Archaea</taxon>
        <taxon>Methanobacteriati</taxon>
        <taxon>Methanobacteriota</taxon>
        <taxon>Methanonatronarchaeia</taxon>
        <taxon>Methanonatronarchaeales</taxon>
        <taxon>Methanonatronarchaeaceae</taxon>
        <taxon>Methanonatronarchaeum</taxon>
    </lineage>
</organism>
<evidence type="ECO:0000256" key="7">
    <source>
        <dbReference type="ARBA" id="ARBA00049244"/>
    </source>
</evidence>
<feature type="coiled-coil region" evidence="8">
    <location>
        <begin position="557"/>
        <end position="587"/>
    </location>
</feature>
<name>A0A1Y3GD34_9EURY</name>
<comment type="catalytic activity">
    <reaction evidence="7">
        <text>DNA(n) + a 2'-deoxyribonucleoside 5'-triphosphate = DNA(n+1) + diphosphate</text>
        <dbReference type="Rhea" id="RHEA:22508"/>
        <dbReference type="Rhea" id="RHEA-COMP:17339"/>
        <dbReference type="Rhea" id="RHEA-COMP:17340"/>
        <dbReference type="ChEBI" id="CHEBI:33019"/>
        <dbReference type="ChEBI" id="CHEBI:61560"/>
        <dbReference type="ChEBI" id="CHEBI:173112"/>
        <dbReference type="EC" id="2.7.7.7"/>
    </reaction>
</comment>
<dbReference type="InterPro" id="IPR050240">
    <property type="entry name" value="DNA_pol_type-B"/>
</dbReference>
<dbReference type="EMBL" id="MRZU01000003">
    <property type="protein sequence ID" value="OUJ19150.1"/>
    <property type="molecule type" value="Genomic_DNA"/>
</dbReference>
<keyword evidence="8" id="KW-0175">Coiled coil</keyword>
<dbReference type="GO" id="GO:0003887">
    <property type="term" value="F:DNA-directed DNA polymerase activity"/>
    <property type="evidence" value="ECO:0007669"/>
    <property type="project" value="UniProtKB-KW"/>
</dbReference>
<dbReference type="Gene3D" id="3.90.1600.10">
    <property type="entry name" value="Palm domain of DNA polymerase"/>
    <property type="match status" value="1"/>
</dbReference>
<feature type="domain" description="DNA-directed DNA polymerase family B multifunctional" evidence="10">
    <location>
        <begin position="283"/>
        <end position="668"/>
    </location>
</feature>
<dbReference type="InterPro" id="IPR023211">
    <property type="entry name" value="DNA_pol_palm_dom_sf"/>
</dbReference>
<dbReference type="Proteomes" id="UP000195137">
    <property type="component" value="Unassembled WGS sequence"/>
</dbReference>
<dbReference type="Pfam" id="PF00136">
    <property type="entry name" value="DNA_pol_B"/>
    <property type="match status" value="1"/>
</dbReference>
<keyword evidence="6" id="KW-0238">DNA-binding</keyword>
<dbReference type="PANTHER" id="PTHR10322:SF23">
    <property type="entry name" value="DNA POLYMERASE DELTA CATALYTIC SUBUNIT"/>
    <property type="match status" value="1"/>
</dbReference>
<sequence>MILFDISVDKNQNIELWFKSKNRIHKKCIEFYPKFYFKSNNTKKAFNKLSSYDVDTRVVEKRGWPGQKTSDFIEVIVKNPRKLHKISRELYQNGGYKEHTLYNVDLSIPFRYLLQNGLYPTLDLKRHDRWNLDYVNPDLKTVEIDIKTANGSLNDKSLKSLELDGSEFKGSEQEKIDSLVKEIRKQDPDIIYTDDGVLNYLKERAEKDIHFGRLPGDKEIGGDTYRSYGQTIYKPMSLYMRGRIQINKNSFIYGESGLDGVLELSRLSSRPIHEVCRASPGTVISSMQIAKAFESNILIPWKKSVPEDFKSARKLIKADRGGLTLQPITGFHSDVVEVDYSSLFPNIILKKNISPETINCSCNHGNKKIPQLDYTVCNKKGFLPKVIEPVILRRKQLKKRTKNGGCLRDRRRVVALKWILVTCFGYTGYKNAKYGKIECHESICAYGRDILVKTSHIAQKHGFKVIHGVVDSLWLSGDGDINKFKKQVNEEIGIPIEIEDKYKWMVFLPKLDSKTGALNKYYGVKQNEELKTRGIETRRHDTPKIIKKFQKEVLEILKKANTEKEYKQKQIEALEVLEKYKNKLKNKSIPREKLAYTSKPSKKIKNYKTMNRNKAALIKHKEKNIDKKPGEKIKYIIRNSKLKNRDKIALINQKTPIDTKHYIKQLERAYKTLQPKQKNTQTKNQQTQLTKQKTKPNQTKTKKLDKNPNR</sequence>
<dbReference type="SUPFAM" id="SSF56672">
    <property type="entry name" value="DNA/RNA polymerases"/>
    <property type="match status" value="1"/>
</dbReference>
<comment type="similarity">
    <text evidence="1">Belongs to the DNA polymerase type-B family.</text>
</comment>
<evidence type="ECO:0000256" key="6">
    <source>
        <dbReference type="ARBA" id="ARBA00023125"/>
    </source>
</evidence>
<protein>
    <recommendedName>
        <fullName evidence="2">DNA-directed DNA polymerase</fullName>
        <ecNumber evidence="2">2.7.7.7</ecNumber>
    </recommendedName>
</protein>
<dbReference type="SUPFAM" id="SSF53098">
    <property type="entry name" value="Ribonuclease H-like"/>
    <property type="match status" value="1"/>
</dbReference>
<dbReference type="AlphaFoldDB" id="A0A1Y3GD34"/>